<evidence type="ECO:0000313" key="1">
    <source>
        <dbReference type="EMBL" id="KRZ44839.1"/>
    </source>
</evidence>
<comment type="caution">
    <text evidence="1">The sequence shown here is derived from an EMBL/GenBank/DDBJ whole genome shotgun (WGS) entry which is preliminary data.</text>
</comment>
<organism evidence="1 2">
    <name type="scientific">Trichinella nativa</name>
    <dbReference type="NCBI Taxonomy" id="6335"/>
    <lineage>
        <taxon>Eukaryota</taxon>
        <taxon>Metazoa</taxon>
        <taxon>Ecdysozoa</taxon>
        <taxon>Nematoda</taxon>
        <taxon>Enoplea</taxon>
        <taxon>Dorylaimia</taxon>
        <taxon>Trichinellida</taxon>
        <taxon>Trichinellidae</taxon>
        <taxon>Trichinella</taxon>
    </lineage>
</organism>
<keyword evidence="2" id="KW-1185">Reference proteome</keyword>
<dbReference type="AlphaFoldDB" id="A0A0V1KCA7"/>
<proteinExistence type="predicted"/>
<protein>
    <submittedName>
        <fullName evidence="1">Uncharacterized protein</fullName>
    </submittedName>
</protein>
<dbReference type="Proteomes" id="UP000054721">
    <property type="component" value="Unassembled WGS sequence"/>
</dbReference>
<reference evidence="1 2" key="1">
    <citation type="submission" date="2015-05" db="EMBL/GenBank/DDBJ databases">
        <title>Evolution of Trichinella species and genotypes.</title>
        <authorList>
            <person name="Korhonen P.K."/>
            <person name="Edoardo P."/>
            <person name="Giuseppe L.R."/>
            <person name="Gasser R.B."/>
        </authorList>
    </citation>
    <scope>NUCLEOTIDE SEQUENCE [LARGE SCALE GENOMIC DNA]</scope>
    <source>
        <strain evidence="1">ISS10</strain>
    </source>
</reference>
<dbReference type="EMBL" id="JYDW01003511">
    <property type="protein sequence ID" value="KRZ44839.1"/>
    <property type="molecule type" value="Genomic_DNA"/>
</dbReference>
<gene>
    <name evidence="1" type="ORF">T02_822</name>
</gene>
<sequence length="31" mass="3221">MDPQVGQSLDGLSFSLCSTLCLHISSSSHGL</sequence>
<name>A0A0V1KCA7_9BILA</name>
<evidence type="ECO:0000313" key="2">
    <source>
        <dbReference type="Proteomes" id="UP000054721"/>
    </source>
</evidence>
<accession>A0A0V1KCA7</accession>